<proteinExistence type="predicted"/>
<accession>A0AAV1T6W5</accession>
<evidence type="ECO:0000313" key="2">
    <source>
        <dbReference type="Proteomes" id="UP001162060"/>
    </source>
</evidence>
<sequence>MDDARARWQKETNELGFVKECGSSVLTGYVRHTIRANGYERQPIHSTVDA</sequence>
<dbReference type="Proteomes" id="UP001162060">
    <property type="component" value="Unassembled WGS sequence"/>
</dbReference>
<comment type="caution">
    <text evidence="1">The sequence shown here is derived from an EMBL/GenBank/DDBJ whole genome shotgun (WGS) entry which is preliminary data.</text>
</comment>
<dbReference type="EMBL" id="CAKLBY020000024">
    <property type="protein sequence ID" value="CAK7902196.1"/>
    <property type="molecule type" value="Genomic_DNA"/>
</dbReference>
<reference evidence="1" key="1">
    <citation type="submission" date="2024-01" db="EMBL/GenBank/DDBJ databases">
        <authorList>
            <person name="Webb A."/>
        </authorList>
    </citation>
    <scope>NUCLEOTIDE SEQUENCE</scope>
    <source>
        <strain evidence="1">Pm1</strain>
    </source>
</reference>
<evidence type="ECO:0000313" key="1">
    <source>
        <dbReference type="EMBL" id="CAK7902196.1"/>
    </source>
</evidence>
<organism evidence="1 2">
    <name type="scientific">Peronospora matthiolae</name>
    <dbReference type="NCBI Taxonomy" id="2874970"/>
    <lineage>
        <taxon>Eukaryota</taxon>
        <taxon>Sar</taxon>
        <taxon>Stramenopiles</taxon>
        <taxon>Oomycota</taxon>
        <taxon>Peronosporomycetes</taxon>
        <taxon>Peronosporales</taxon>
        <taxon>Peronosporaceae</taxon>
        <taxon>Peronospora</taxon>
    </lineage>
</organism>
<dbReference type="AlphaFoldDB" id="A0AAV1T6W5"/>
<name>A0AAV1T6W5_9STRA</name>
<protein>
    <submittedName>
        <fullName evidence="1">Uncharacterized protein</fullName>
    </submittedName>
</protein>
<gene>
    <name evidence="1" type="ORF">PM001_LOCUS2456</name>
</gene>